<keyword evidence="5" id="KW-1185">Reference proteome</keyword>
<dbReference type="SMART" id="SM00912">
    <property type="entry name" value="Haemagg_act"/>
    <property type="match status" value="1"/>
</dbReference>
<dbReference type="AlphaFoldDB" id="A0AB37URK0"/>
<dbReference type="InterPro" id="IPR012334">
    <property type="entry name" value="Pectin_lyas_fold"/>
</dbReference>
<dbReference type="EMBL" id="RSCK01000003">
    <property type="protein sequence ID" value="RUT14080.1"/>
    <property type="molecule type" value="Genomic_DNA"/>
</dbReference>
<keyword evidence="2" id="KW-0732">Signal</keyword>
<evidence type="ECO:0000256" key="1">
    <source>
        <dbReference type="SAM" id="MobiDB-lite"/>
    </source>
</evidence>
<organism evidence="4 5">
    <name type="scientific">Chroococcidiopsis cubana SAG 39.79</name>
    <dbReference type="NCBI Taxonomy" id="388085"/>
    <lineage>
        <taxon>Bacteria</taxon>
        <taxon>Bacillati</taxon>
        <taxon>Cyanobacteriota</taxon>
        <taxon>Cyanophyceae</taxon>
        <taxon>Chroococcidiopsidales</taxon>
        <taxon>Chroococcidiopsidaceae</taxon>
        <taxon>Chroococcidiopsis</taxon>
    </lineage>
</organism>
<dbReference type="SUPFAM" id="SSF51126">
    <property type="entry name" value="Pectin lyase-like"/>
    <property type="match status" value="4"/>
</dbReference>
<evidence type="ECO:0000313" key="4">
    <source>
        <dbReference type="EMBL" id="RUT14080.1"/>
    </source>
</evidence>
<feature type="signal peptide" evidence="2">
    <location>
        <begin position="1"/>
        <end position="31"/>
    </location>
</feature>
<feature type="domain" description="Filamentous haemagglutinin FhaB/tRNA nuclease CdiA-like TPS" evidence="3">
    <location>
        <begin position="34"/>
        <end position="147"/>
    </location>
</feature>
<dbReference type="InterPro" id="IPR011050">
    <property type="entry name" value="Pectin_lyase_fold/virulence"/>
</dbReference>
<dbReference type="Pfam" id="PF05860">
    <property type="entry name" value="TPS"/>
    <property type="match status" value="1"/>
</dbReference>
<evidence type="ECO:0000313" key="5">
    <source>
        <dbReference type="Proteomes" id="UP000282574"/>
    </source>
</evidence>
<dbReference type="Gene3D" id="2.160.20.10">
    <property type="entry name" value="Single-stranded right-handed beta-helix, Pectin lyase-like"/>
    <property type="match status" value="2"/>
</dbReference>
<proteinExistence type="predicted"/>
<evidence type="ECO:0000256" key="2">
    <source>
        <dbReference type="SAM" id="SignalP"/>
    </source>
</evidence>
<dbReference type="NCBIfam" id="TIGR01901">
    <property type="entry name" value="adhes_NPXG"/>
    <property type="match status" value="1"/>
</dbReference>
<dbReference type="InterPro" id="IPR008638">
    <property type="entry name" value="FhaB/CdiA-like_TPS"/>
</dbReference>
<feature type="chain" id="PRO_5044339735" description="Filamentous haemagglutinin FhaB/tRNA nuclease CdiA-like TPS domain-containing protein" evidence="2">
    <location>
        <begin position="32"/>
        <end position="837"/>
    </location>
</feature>
<name>A0AB37URK0_9CYAN</name>
<protein>
    <recommendedName>
        <fullName evidence="3">Filamentous haemagglutinin FhaB/tRNA nuclease CdiA-like TPS domain-containing protein</fullName>
    </recommendedName>
</protein>
<comment type="caution">
    <text evidence="4">The sequence shown here is derived from an EMBL/GenBank/DDBJ whole genome shotgun (WGS) entry which is preliminary data.</text>
</comment>
<dbReference type="RefSeq" id="WP_106171101.1">
    <property type="nucleotide sequence ID" value="NZ_JAVKZF010000005.1"/>
</dbReference>
<accession>A0AB37URK0</accession>
<dbReference type="Proteomes" id="UP000282574">
    <property type="component" value="Unassembled WGS sequence"/>
</dbReference>
<gene>
    <name evidence="4" type="ORF">DSM107010_05630</name>
</gene>
<evidence type="ECO:0000259" key="3">
    <source>
        <dbReference type="SMART" id="SM00912"/>
    </source>
</evidence>
<feature type="region of interest" description="Disordered" evidence="1">
    <location>
        <begin position="752"/>
        <end position="778"/>
    </location>
</feature>
<feature type="compositionally biased region" description="Polar residues" evidence="1">
    <location>
        <begin position="762"/>
        <end position="778"/>
    </location>
</feature>
<reference evidence="4 5" key="1">
    <citation type="journal article" date="2019" name="Genome Biol. Evol.">
        <title>Day and night: Metabolic profiles and evolutionary relationships of six axenic non-marine cyanobacteria.</title>
        <authorList>
            <person name="Will S.E."/>
            <person name="Henke P."/>
            <person name="Boedeker C."/>
            <person name="Huang S."/>
            <person name="Brinkmann H."/>
            <person name="Rohde M."/>
            <person name="Jarek M."/>
            <person name="Friedl T."/>
            <person name="Seufert S."/>
            <person name="Schumacher M."/>
            <person name="Overmann J."/>
            <person name="Neumann-Schaal M."/>
            <person name="Petersen J."/>
        </authorList>
    </citation>
    <scope>NUCLEOTIDE SEQUENCE [LARGE SCALE GENOMIC DNA]</scope>
    <source>
        <strain evidence="4 5">SAG 39.79</strain>
    </source>
</reference>
<sequence>MSAKKITRPKLFRKLYWLTSFLFLTSNSVVAQVIPDVTLPNNSSTTTDGNTSTITGGTQAGGNLFHSFEQFSVPTGNTAYFNNALDIHNIFSRVTGSSISNIDGLIRANGTANLFFINPNGIVFGSSARLDIGGSFVGSTANFIHFTDGFEFNALNPQPTPLLTVSVPIGLGFGSKPSSIELQGTGHSVVDSPFSFFRGRDPSNSFRVQPGRTLALIGGDLILSGGILTAEGGQIELFSIDRGLVNFTPSLSGWNFSYQEVSSFRNIDLNSKALVDASGFDDGSIQIQGANVSLADGSLLLIQNQGSQSSGSLKVKAAESLEIKGVAADLLTRSGIYSETIGNGRGADIIVSTPKLIIKDASISTSNYSSASGGDINLAAQKITITDGGLIGSSTSVTGKGGNIDVNASETIQVRKTSPISPDAFSAIVSNVRGSGNGGDVYLSTPQLVVEDRGLIGTNVLKGTGKGGNVTFNISDSIRIVGGEGFPTTSTLASTTLGRGAAGNLILNTSKLLIQDGGAVTASTFGSGNAGSLQINASDFVELREGNISSSAVLPAPQIQQFLELPVELSGISGSLTINTPTLKIQDGAQVNVSNDGSGNSGILNIDADFIALSNGGSITATTASGEGGNIFLNSQNLQLRNGSSISATAGLAGGGGNGGNITIDTDTLAVLNGSITANAFTGRGGNIEITAQGLFTTPDSQISASSVLGVDGLVRINIPELDFTKVSQPEQRPQNPQVAVVCQGQAGVASGELIDTGTGGTPASPSNPLDSSSGWHDLNSYSQEVEQLASSKPTSIVEAQGWKHNDNGTVSFTTETDDIVPYGSLSSPACIRTQSR</sequence>